<feature type="region of interest" description="Disordered" evidence="2">
    <location>
        <begin position="296"/>
        <end position="324"/>
    </location>
</feature>
<feature type="coiled-coil region" evidence="1">
    <location>
        <begin position="31"/>
        <end position="58"/>
    </location>
</feature>
<gene>
    <name evidence="4" type="ORF">ACA1_050220</name>
</gene>
<evidence type="ECO:0000256" key="3">
    <source>
        <dbReference type="SAM" id="Phobius"/>
    </source>
</evidence>
<evidence type="ECO:0000256" key="2">
    <source>
        <dbReference type="SAM" id="MobiDB-lite"/>
    </source>
</evidence>
<feature type="compositionally biased region" description="Low complexity" evidence="2">
    <location>
        <begin position="1"/>
        <end position="18"/>
    </location>
</feature>
<feature type="region of interest" description="Disordered" evidence="2">
    <location>
        <begin position="124"/>
        <end position="184"/>
    </location>
</feature>
<dbReference type="EMBL" id="KB007928">
    <property type="protein sequence ID" value="ELR19874.1"/>
    <property type="molecule type" value="Genomic_DNA"/>
</dbReference>
<keyword evidence="1" id="KW-0175">Coiled coil</keyword>
<evidence type="ECO:0000313" key="4">
    <source>
        <dbReference type="EMBL" id="ELR19874.1"/>
    </source>
</evidence>
<dbReference type="Proteomes" id="UP000011083">
    <property type="component" value="Unassembled WGS sequence"/>
</dbReference>
<keyword evidence="3" id="KW-1133">Transmembrane helix</keyword>
<dbReference type="AlphaFoldDB" id="L8H2W2"/>
<organism evidence="4 5">
    <name type="scientific">Acanthamoeba castellanii (strain ATCC 30010 / Neff)</name>
    <dbReference type="NCBI Taxonomy" id="1257118"/>
    <lineage>
        <taxon>Eukaryota</taxon>
        <taxon>Amoebozoa</taxon>
        <taxon>Discosea</taxon>
        <taxon>Longamoebia</taxon>
        <taxon>Centramoebida</taxon>
        <taxon>Acanthamoebidae</taxon>
        <taxon>Acanthamoeba</taxon>
    </lineage>
</organism>
<sequence>QPPLPTAATTSTAVSALPGQGQKGGMLESILTLLVEEVRELKKSNQDLHKEVVLLREKQEQTDEKVERITQAAPERLLCHRRHQEALYSDAGPGHEHHARLGHAAVRARDAPDHLRQPRLLLRCPAAAPSTRRQPVLRRVPKRDEQGEWRGRRERSDRRDLHQPHAHRQGAQPQDPSADLLRTRRPDEVARVGLRFDGGALERTRAGDHHVPLAAAVVSRRGGFLHRRRLLDDSDAARPPLPPFLSRAVVISFALFALFVVVVVFVGLTTALGGRGHVVSSSGRDHSAARLLVDDLGRGLPHHPRPLPRRRAIPVDGRGQRERQ</sequence>
<feature type="transmembrane region" description="Helical" evidence="3">
    <location>
        <begin position="248"/>
        <end position="274"/>
    </location>
</feature>
<keyword evidence="5" id="KW-1185">Reference proteome</keyword>
<accession>L8H2W2</accession>
<keyword evidence="3" id="KW-0472">Membrane</keyword>
<feature type="compositionally biased region" description="Basic and acidic residues" evidence="2">
    <location>
        <begin position="142"/>
        <end position="163"/>
    </location>
</feature>
<name>L8H2W2_ACACF</name>
<dbReference type="RefSeq" id="XP_004341978.1">
    <property type="nucleotide sequence ID" value="XM_004341929.1"/>
</dbReference>
<feature type="non-terminal residue" evidence="4">
    <location>
        <position position="324"/>
    </location>
</feature>
<dbReference type="VEuPathDB" id="AmoebaDB:ACA1_050220"/>
<dbReference type="GeneID" id="14920709"/>
<feature type="compositionally biased region" description="Basic residues" evidence="2">
    <location>
        <begin position="300"/>
        <end position="312"/>
    </location>
</feature>
<dbReference type="KEGG" id="acan:ACA1_050220"/>
<proteinExistence type="predicted"/>
<evidence type="ECO:0000313" key="5">
    <source>
        <dbReference type="Proteomes" id="UP000011083"/>
    </source>
</evidence>
<evidence type="ECO:0000256" key="1">
    <source>
        <dbReference type="SAM" id="Coils"/>
    </source>
</evidence>
<feature type="region of interest" description="Disordered" evidence="2">
    <location>
        <begin position="1"/>
        <end position="21"/>
    </location>
</feature>
<reference evidence="4 5" key="1">
    <citation type="journal article" date="2013" name="Genome Biol.">
        <title>Genome of Acanthamoeba castellanii highlights extensive lateral gene transfer and early evolution of tyrosine kinase signaling.</title>
        <authorList>
            <person name="Clarke M."/>
            <person name="Lohan A.J."/>
            <person name="Liu B."/>
            <person name="Lagkouvardos I."/>
            <person name="Roy S."/>
            <person name="Zafar N."/>
            <person name="Bertelli C."/>
            <person name="Schilde C."/>
            <person name="Kianianmomeni A."/>
            <person name="Burglin T.R."/>
            <person name="Frech C."/>
            <person name="Turcotte B."/>
            <person name="Kopec K.O."/>
            <person name="Synnott J.M."/>
            <person name="Choo C."/>
            <person name="Paponov I."/>
            <person name="Finkler A."/>
            <person name="Soon Heng Tan C."/>
            <person name="Hutchins A.P."/>
            <person name="Weinmeier T."/>
            <person name="Rattei T."/>
            <person name="Chu J.S."/>
            <person name="Gimenez G."/>
            <person name="Irimia M."/>
            <person name="Rigden D.J."/>
            <person name="Fitzpatrick D.A."/>
            <person name="Lorenzo-Morales J."/>
            <person name="Bateman A."/>
            <person name="Chiu C.H."/>
            <person name="Tang P."/>
            <person name="Hegemann P."/>
            <person name="Fromm H."/>
            <person name="Raoult D."/>
            <person name="Greub G."/>
            <person name="Miranda-Saavedra D."/>
            <person name="Chen N."/>
            <person name="Nash P."/>
            <person name="Ginger M.L."/>
            <person name="Horn M."/>
            <person name="Schaap P."/>
            <person name="Caler L."/>
            <person name="Loftus B."/>
        </authorList>
    </citation>
    <scope>NUCLEOTIDE SEQUENCE [LARGE SCALE GENOMIC DNA]</scope>
    <source>
        <strain evidence="4 5">Neff</strain>
    </source>
</reference>
<keyword evidence="3" id="KW-0812">Transmembrane</keyword>
<protein>
    <submittedName>
        <fullName evidence="4">Uncharacterized protein</fullName>
    </submittedName>
</protein>